<keyword evidence="3" id="KW-0804">Transcription</keyword>
<sequence length="290" mass="32677">MAPMTTQVETGMAQVETGITPEDDSPSKYVVSTITCNATLNTSINLQIFFTNVNIKNDGFIWVEIMDKKEGGIGRQTRGVYPKKKKINEKGKQSFDNQVTMYYYFRDNYSPNIKLFKNGNIQMTGIKTYEDGLKIVTIIGEEVKRISESGFEIVADINNIKPDSFIIRMINSDFGLPFKIRRKNLHHLLISNTYNNACSFQPLTYPGVKLQFFWNIMNPQNNGVCNCTKTCYGKGKGSGNGDCKKVTVSIFDSGKILITGANAFDQVDNAYKYICKVIAENKLELKKPKI</sequence>
<evidence type="ECO:0000313" key="5">
    <source>
        <dbReference type="EMBL" id="QHU21141.1"/>
    </source>
</evidence>
<protein>
    <submittedName>
        <fullName evidence="5">Uncharacterized protein</fullName>
    </submittedName>
</protein>
<accession>A0A6C0KV80</accession>
<dbReference type="GO" id="GO:0006352">
    <property type="term" value="P:DNA-templated transcription initiation"/>
    <property type="evidence" value="ECO:0007669"/>
    <property type="project" value="InterPro"/>
</dbReference>
<dbReference type="InterPro" id="IPR012295">
    <property type="entry name" value="TBP_dom_sf"/>
</dbReference>
<evidence type="ECO:0000256" key="4">
    <source>
        <dbReference type="SAM" id="MobiDB-lite"/>
    </source>
</evidence>
<name>A0A6C0KV80_9ZZZZ</name>
<organism evidence="5">
    <name type="scientific">viral metagenome</name>
    <dbReference type="NCBI Taxonomy" id="1070528"/>
    <lineage>
        <taxon>unclassified sequences</taxon>
        <taxon>metagenomes</taxon>
        <taxon>organismal metagenomes</taxon>
    </lineage>
</organism>
<dbReference type="AlphaFoldDB" id="A0A6C0KV80"/>
<evidence type="ECO:0000256" key="2">
    <source>
        <dbReference type="ARBA" id="ARBA00023125"/>
    </source>
</evidence>
<evidence type="ECO:0000256" key="1">
    <source>
        <dbReference type="ARBA" id="ARBA00005560"/>
    </source>
</evidence>
<reference evidence="5" key="1">
    <citation type="journal article" date="2020" name="Nature">
        <title>Giant virus diversity and host interactions through global metagenomics.</title>
        <authorList>
            <person name="Schulz F."/>
            <person name="Roux S."/>
            <person name="Paez-Espino D."/>
            <person name="Jungbluth S."/>
            <person name="Walsh D.A."/>
            <person name="Denef V.J."/>
            <person name="McMahon K.D."/>
            <person name="Konstantinidis K.T."/>
            <person name="Eloe-Fadrosh E.A."/>
            <person name="Kyrpides N.C."/>
            <person name="Woyke T."/>
        </authorList>
    </citation>
    <scope>NUCLEOTIDE SEQUENCE</scope>
    <source>
        <strain evidence="5">GVMAG-S-3300013094-100</strain>
    </source>
</reference>
<dbReference type="GO" id="GO:0003677">
    <property type="term" value="F:DNA binding"/>
    <property type="evidence" value="ECO:0007669"/>
    <property type="project" value="UniProtKB-KW"/>
</dbReference>
<evidence type="ECO:0000256" key="3">
    <source>
        <dbReference type="ARBA" id="ARBA00023163"/>
    </source>
</evidence>
<dbReference type="Gene3D" id="3.30.310.10">
    <property type="entry name" value="TATA-Binding Protein"/>
    <property type="match status" value="1"/>
</dbReference>
<dbReference type="Pfam" id="PF00352">
    <property type="entry name" value="TBP"/>
    <property type="match status" value="1"/>
</dbReference>
<feature type="region of interest" description="Disordered" evidence="4">
    <location>
        <begin position="1"/>
        <end position="23"/>
    </location>
</feature>
<dbReference type="SUPFAM" id="SSF55945">
    <property type="entry name" value="TATA-box binding protein-like"/>
    <property type="match status" value="1"/>
</dbReference>
<keyword evidence="2" id="KW-0238">DNA-binding</keyword>
<dbReference type="EMBL" id="MN740980">
    <property type="protein sequence ID" value="QHU21141.1"/>
    <property type="molecule type" value="Genomic_DNA"/>
</dbReference>
<comment type="similarity">
    <text evidence="1">Belongs to the TBP family.</text>
</comment>
<proteinExistence type="inferred from homology"/>
<dbReference type="InterPro" id="IPR000814">
    <property type="entry name" value="TBP"/>
</dbReference>